<protein>
    <submittedName>
        <fullName evidence="1">Uncharacterized protein</fullName>
    </submittedName>
</protein>
<comment type="caution">
    <text evidence="1">The sequence shown here is derived from an EMBL/GenBank/DDBJ whole genome shotgun (WGS) entry which is preliminary data.</text>
</comment>
<dbReference type="EMBL" id="CM047750">
    <property type="protein sequence ID" value="KAJ0007728.1"/>
    <property type="molecule type" value="Genomic_DNA"/>
</dbReference>
<dbReference type="Proteomes" id="UP001163603">
    <property type="component" value="Chromosome 15"/>
</dbReference>
<organism evidence="1 2">
    <name type="scientific">Pistacia integerrima</name>
    <dbReference type="NCBI Taxonomy" id="434235"/>
    <lineage>
        <taxon>Eukaryota</taxon>
        <taxon>Viridiplantae</taxon>
        <taxon>Streptophyta</taxon>
        <taxon>Embryophyta</taxon>
        <taxon>Tracheophyta</taxon>
        <taxon>Spermatophyta</taxon>
        <taxon>Magnoliopsida</taxon>
        <taxon>eudicotyledons</taxon>
        <taxon>Gunneridae</taxon>
        <taxon>Pentapetalae</taxon>
        <taxon>rosids</taxon>
        <taxon>malvids</taxon>
        <taxon>Sapindales</taxon>
        <taxon>Anacardiaceae</taxon>
        <taxon>Pistacia</taxon>
    </lineage>
</organism>
<evidence type="ECO:0000313" key="2">
    <source>
        <dbReference type="Proteomes" id="UP001163603"/>
    </source>
</evidence>
<accession>A0ACC0WZT0</accession>
<name>A0ACC0WZT0_9ROSI</name>
<reference evidence="2" key="1">
    <citation type="journal article" date="2023" name="G3 (Bethesda)">
        <title>Genome assembly and association tests identify interacting loci associated with vigor, precocity, and sex in interspecific pistachio rootstocks.</title>
        <authorList>
            <person name="Palmer W."/>
            <person name="Jacygrad E."/>
            <person name="Sagayaradj S."/>
            <person name="Cavanaugh K."/>
            <person name="Han R."/>
            <person name="Bertier L."/>
            <person name="Beede B."/>
            <person name="Kafkas S."/>
            <person name="Golino D."/>
            <person name="Preece J."/>
            <person name="Michelmore R."/>
        </authorList>
    </citation>
    <scope>NUCLEOTIDE SEQUENCE [LARGE SCALE GENOMIC DNA]</scope>
</reference>
<gene>
    <name evidence="1" type="ORF">Pint_30046</name>
</gene>
<evidence type="ECO:0000313" key="1">
    <source>
        <dbReference type="EMBL" id="KAJ0007728.1"/>
    </source>
</evidence>
<sequence length="184" mass="20811">MGNIFSVSISGHSIFSRCLNCTVAKTAYIRDLEENLGDLETEYQKLIEARNDVTRRVMIAEKQHEMKRLDQVQGCLSRVEVVGTEVEEIIKDRSQEIERLCLGGYCSKNCKSNYKFGKRVAEKLRAVATLKSEGDFKDVVERVLKDSVNEIPIDPMIVGMQSIFDKVWRCLGEKQVGIIGLYGA</sequence>
<proteinExistence type="predicted"/>
<keyword evidence="2" id="KW-1185">Reference proteome</keyword>